<sequence>MLFKKKYQDLYDTADTECSRISKKQKNGDIPVHMAATEMFTVMAQKNMYFDFLSDLDDLELDNKKTQKS</sequence>
<comment type="caution">
    <text evidence="1">The sequence shown here is derived from an EMBL/GenBank/DDBJ whole genome shotgun (WGS) entry which is preliminary data.</text>
</comment>
<dbReference type="RefSeq" id="WP_025024740.1">
    <property type="nucleotide sequence ID" value="NZ_AZDZ01000022.1"/>
</dbReference>
<evidence type="ECO:0000313" key="1">
    <source>
        <dbReference type="EMBL" id="KRK78741.1"/>
    </source>
</evidence>
<dbReference type="PATRIC" id="fig|1423775.4.peg.2561"/>
<keyword evidence="2" id="KW-1185">Reference proteome</keyword>
<dbReference type="EMBL" id="AZDZ01000022">
    <property type="protein sequence ID" value="KRK78741.1"/>
    <property type="molecule type" value="Genomic_DNA"/>
</dbReference>
<accession>A0A0R1K5E4</accession>
<proteinExistence type="predicted"/>
<protein>
    <submittedName>
        <fullName evidence="1">Uncharacterized protein</fullName>
    </submittedName>
</protein>
<evidence type="ECO:0000313" key="2">
    <source>
        <dbReference type="Proteomes" id="UP000051248"/>
    </source>
</evidence>
<organism evidence="1 2">
    <name type="scientific">Companilactobacillus nodensis DSM 19682 = JCM 14932 = NBRC 107160</name>
    <dbReference type="NCBI Taxonomy" id="1423775"/>
    <lineage>
        <taxon>Bacteria</taxon>
        <taxon>Bacillati</taxon>
        <taxon>Bacillota</taxon>
        <taxon>Bacilli</taxon>
        <taxon>Lactobacillales</taxon>
        <taxon>Lactobacillaceae</taxon>
        <taxon>Companilactobacillus</taxon>
    </lineage>
</organism>
<name>A0A0R1K5E4_9LACO</name>
<dbReference type="AlphaFoldDB" id="A0A0R1K5E4"/>
<dbReference type="OrthoDB" id="9908955at2"/>
<reference evidence="1 2" key="1">
    <citation type="journal article" date="2015" name="Genome Announc.">
        <title>Expanding the biotechnology potential of lactobacilli through comparative genomics of 213 strains and associated genera.</title>
        <authorList>
            <person name="Sun Z."/>
            <person name="Harris H.M."/>
            <person name="McCann A."/>
            <person name="Guo C."/>
            <person name="Argimon S."/>
            <person name="Zhang W."/>
            <person name="Yang X."/>
            <person name="Jeffery I.B."/>
            <person name="Cooney J.C."/>
            <person name="Kagawa T.F."/>
            <person name="Liu W."/>
            <person name="Song Y."/>
            <person name="Salvetti E."/>
            <person name="Wrobel A."/>
            <person name="Rasinkangas P."/>
            <person name="Parkhill J."/>
            <person name="Rea M.C."/>
            <person name="O'Sullivan O."/>
            <person name="Ritari J."/>
            <person name="Douillard F.P."/>
            <person name="Paul Ross R."/>
            <person name="Yang R."/>
            <person name="Briner A.E."/>
            <person name="Felis G.E."/>
            <person name="de Vos W.M."/>
            <person name="Barrangou R."/>
            <person name="Klaenhammer T.R."/>
            <person name="Caufield P.W."/>
            <person name="Cui Y."/>
            <person name="Zhang H."/>
            <person name="O'Toole P.W."/>
        </authorList>
    </citation>
    <scope>NUCLEOTIDE SEQUENCE [LARGE SCALE GENOMIC DNA]</scope>
    <source>
        <strain evidence="1 2">DSM 19682</strain>
    </source>
</reference>
<gene>
    <name evidence="1" type="ORF">FD03_GL002518</name>
</gene>
<dbReference type="Proteomes" id="UP000051248">
    <property type="component" value="Unassembled WGS sequence"/>
</dbReference>